<reference evidence="1" key="1">
    <citation type="journal article" date="2015" name="Nature">
        <title>Complex archaea that bridge the gap between prokaryotes and eukaryotes.</title>
        <authorList>
            <person name="Spang A."/>
            <person name="Saw J.H."/>
            <person name="Jorgensen S.L."/>
            <person name="Zaremba-Niedzwiedzka K."/>
            <person name="Martijn J."/>
            <person name="Lind A.E."/>
            <person name="van Eijk R."/>
            <person name="Schleper C."/>
            <person name="Guy L."/>
            <person name="Ettema T.J."/>
        </authorList>
    </citation>
    <scope>NUCLEOTIDE SEQUENCE</scope>
</reference>
<gene>
    <name evidence="1" type="ORF">LCGC14_1543880</name>
</gene>
<proteinExistence type="predicted"/>
<protein>
    <submittedName>
        <fullName evidence="1">Uncharacterized protein</fullName>
    </submittedName>
</protein>
<comment type="caution">
    <text evidence="1">The sequence shown here is derived from an EMBL/GenBank/DDBJ whole genome shotgun (WGS) entry which is preliminary data.</text>
</comment>
<evidence type="ECO:0000313" key="1">
    <source>
        <dbReference type="EMBL" id="KKM60238.1"/>
    </source>
</evidence>
<organism evidence="1">
    <name type="scientific">marine sediment metagenome</name>
    <dbReference type="NCBI Taxonomy" id="412755"/>
    <lineage>
        <taxon>unclassified sequences</taxon>
        <taxon>metagenomes</taxon>
        <taxon>ecological metagenomes</taxon>
    </lineage>
</organism>
<dbReference type="AlphaFoldDB" id="A0A0F9ISA4"/>
<dbReference type="EMBL" id="LAZR01011717">
    <property type="protein sequence ID" value="KKM60238.1"/>
    <property type="molecule type" value="Genomic_DNA"/>
</dbReference>
<name>A0A0F9ISA4_9ZZZZ</name>
<accession>A0A0F9ISA4</accession>
<sequence>MVFGSETIHNIGLHIKKNTLFNFLTNKAKIKIFQIIDEILVIWKDKRNKGIPTSQRTRLITDIISYFQNMIKRPAYESTISFIIFKGIDANPSKILKFIRSRVVQKDQINLQRTMELIYYSAILTPDLIYERSDHKFQVSDSEVEIFAKKVRERITQQILTSGFLTTIKGVEIEIQIDANMLEILIETTFAYSSNYKKVISMWDISSTFMYDLLKCITPGIIVFKNLEDKLISLPDDKRFISKNKALNLINEILPYINERRKTDISSLAHTVIGQIFTEFLTGKNGLKAFYEIILDYEETMFIGSIELMV</sequence>